<evidence type="ECO:0000313" key="4">
    <source>
        <dbReference type="Proteomes" id="UP001243330"/>
    </source>
</evidence>
<protein>
    <submittedName>
        <fullName evidence="3">Polyketide synthase</fullName>
    </submittedName>
</protein>
<dbReference type="Proteomes" id="UP001243330">
    <property type="component" value="Unassembled WGS sequence"/>
</dbReference>
<name>A0AAD8ZY91_9PEZI</name>
<evidence type="ECO:0000256" key="1">
    <source>
        <dbReference type="ARBA" id="ARBA00022679"/>
    </source>
</evidence>
<feature type="domain" description="Methyltransferase fungal type helix-turn-helix" evidence="2">
    <location>
        <begin position="28"/>
        <end position="112"/>
    </location>
</feature>
<gene>
    <name evidence="3" type="ORF">CCHR01_19859</name>
</gene>
<accession>A0AAD8ZY91</accession>
<reference evidence="3" key="1">
    <citation type="submission" date="2023-01" db="EMBL/GenBank/DDBJ databases">
        <title>Colletotrichum chrysophilum M932 genome sequence.</title>
        <authorList>
            <person name="Baroncelli R."/>
        </authorList>
    </citation>
    <scope>NUCLEOTIDE SEQUENCE</scope>
    <source>
        <strain evidence="3">M932</strain>
    </source>
</reference>
<dbReference type="GO" id="GO:0016740">
    <property type="term" value="F:transferase activity"/>
    <property type="evidence" value="ECO:0007669"/>
    <property type="project" value="UniProtKB-KW"/>
</dbReference>
<dbReference type="EMBL" id="JAQOWY010001178">
    <property type="protein sequence ID" value="KAK1837519.1"/>
    <property type="molecule type" value="Genomic_DNA"/>
</dbReference>
<keyword evidence="1" id="KW-0808">Transferase</keyword>
<evidence type="ECO:0000313" key="3">
    <source>
        <dbReference type="EMBL" id="KAK1837519.1"/>
    </source>
</evidence>
<comment type="caution">
    <text evidence="3">The sequence shown here is derived from an EMBL/GenBank/DDBJ whole genome shotgun (WGS) entry which is preliminary data.</text>
</comment>
<dbReference type="InterPro" id="IPR041068">
    <property type="entry name" value="HTH_51"/>
</dbReference>
<sequence>MEVNPYTYDQHDLGETVGLQDAYQTFVDIKDNSDGFAKSYGSVRCWDEVYPKQASLVTQYVVEAFSKLGSDLSLLNTGGKVPPIQHLPRYALLATRLFEILEDARLVRRQGKASTRTNRPLAMQSASQQLQKILDKFPRHSSEQKLLSITGSSLADCITGAADPLTLVFRSKENASILEDVYTNGPFYLAATYGLVMLVEFTKGLYWFDLGFGLMDGWWSMTDGRKHVLADEFSWKRGFDNARFGYVDWTRGDIAESNMLRIIAGFKTRPKVRDIVLKKRFDIQTVMFKQTDQNRLFADVYLPTSHQLMSQTWSIALEQVEPPDAILAFYSPSKLDDESEVSLRYGDHG</sequence>
<dbReference type="Pfam" id="PF18558">
    <property type="entry name" value="HTH_51"/>
    <property type="match status" value="1"/>
</dbReference>
<organism evidence="3 4">
    <name type="scientific">Colletotrichum chrysophilum</name>
    <dbReference type="NCBI Taxonomy" id="1836956"/>
    <lineage>
        <taxon>Eukaryota</taxon>
        <taxon>Fungi</taxon>
        <taxon>Dikarya</taxon>
        <taxon>Ascomycota</taxon>
        <taxon>Pezizomycotina</taxon>
        <taxon>Sordariomycetes</taxon>
        <taxon>Hypocreomycetidae</taxon>
        <taxon>Glomerellales</taxon>
        <taxon>Glomerellaceae</taxon>
        <taxon>Colletotrichum</taxon>
        <taxon>Colletotrichum gloeosporioides species complex</taxon>
    </lineage>
</organism>
<proteinExistence type="predicted"/>
<keyword evidence="4" id="KW-1185">Reference proteome</keyword>
<evidence type="ECO:0000259" key="2">
    <source>
        <dbReference type="Pfam" id="PF18558"/>
    </source>
</evidence>
<dbReference type="AlphaFoldDB" id="A0AAD8ZY91"/>